<protein>
    <submittedName>
        <fullName evidence="1">Uncharacterized protein</fullName>
    </submittedName>
</protein>
<evidence type="ECO:0000313" key="2">
    <source>
        <dbReference type="Proteomes" id="UP000821845"/>
    </source>
</evidence>
<gene>
    <name evidence="1" type="ORF">HPB50_021003</name>
</gene>
<reference evidence="1" key="1">
    <citation type="submission" date="2020-05" db="EMBL/GenBank/DDBJ databases">
        <title>Large-scale comparative analyses of tick genomes elucidate their genetic diversity and vector capacities.</title>
        <authorList>
            <person name="Jia N."/>
            <person name="Wang J."/>
            <person name="Shi W."/>
            <person name="Du L."/>
            <person name="Sun Y."/>
            <person name="Zhan W."/>
            <person name="Jiang J."/>
            <person name="Wang Q."/>
            <person name="Zhang B."/>
            <person name="Ji P."/>
            <person name="Sakyi L.B."/>
            <person name="Cui X."/>
            <person name="Yuan T."/>
            <person name="Jiang B."/>
            <person name="Yang W."/>
            <person name="Lam T.T.-Y."/>
            <person name="Chang Q."/>
            <person name="Ding S."/>
            <person name="Wang X."/>
            <person name="Zhu J."/>
            <person name="Ruan X."/>
            <person name="Zhao L."/>
            <person name="Wei J."/>
            <person name="Que T."/>
            <person name="Du C."/>
            <person name="Cheng J."/>
            <person name="Dai P."/>
            <person name="Han X."/>
            <person name="Huang E."/>
            <person name="Gao Y."/>
            <person name="Liu J."/>
            <person name="Shao H."/>
            <person name="Ye R."/>
            <person name="Li L."/>
            <person name="Wei W."/>
            <person name="Wang X."/>
            <person name="Wang C."/>
            <person name="Yang T."/>
            <person name="Huo Q."/>
            <person name="Li W."/>
            <person name="Guo W."/>
            <person name="Chen H."/>
            <person name="Zhou L."/>
            <person name="Ni X."/>
            <person name="Tian J."/>
            <person name="Zhou Y."/>
            <person name="Sheng Y."/>
            <person name="Liu T."/>
            <person name="Pan Y."/>
            <person name="Xia L."/>
            <person name="Li J."/>
            <person name="Zhao F."/>
            <person name="Cao W."/>
        </authorList>
    </citation>
    <scope>NUCLEOTIDE SEQUENCE</scope>
    <source>
        <strain evidence="1">Hyas-2018</strain>
    </source>
</reference>
<proteinExistence type="predicted"/>
<accession>A0ACB7T658</accession>
<dbReference type="Proteomes" id="UP000821845">
    <property type="component" value="Chromosome 11"/>
</dbReference>
<name>A0ACB7T658_HYAAI</name>
<sequence>MATPSMNQKSSIFVIIAKDVSDVSRRSSGPPMVDGDARALVLESRFKDATRKRRAIHSEKECGSASRSAHKRRRDEEQRTRAQNKKRNDIGTGKSIAPAGASRRRHARAPKSGFNVQR</sequence>
<evidence type="ECO:0000313" key="1">
    <source>
        <dbReference type="EMBL" id="KAH6941639.1"/>
    </source>
</evidence>
<keyword evidence="2" id="KW-1185">Reference proteome</keyword>
<comment type="caution">
    <text evidence="1">The sequence shown here is derived from an EMBL/GenBank/DDBJ whole genome shotgun (WGS) entry which is preliminary data.</text>
</comment>
<organism evidence="1 2">
    <name type="scientific">Hyalomma asiaticum</name>
    <name type="common">Tick</name>
    <dbReference type="NCBI Taxonomy" id="266040"/>
    <lineage>
        <taxon>Eukaryota</taxon>
        <taxon>Metazoa</taxon>
        <taxon>Ecdysozoa</taxon>
        <taxon>Arthropoda</taxon>
        <taxon>Chelicerata</taxon>
        <taxon>Arachnida</taxon>
        <taxon>Acari</taxon>
        <taxon>Parasitiformes</taxon>
        <taxon>Ixodida</taxon>
        <taxon>Ixodoidea</taxon>
        <taxon>Ixodidae</taxon>
        <taxon>Hyalomminae</taxon>
        <taxon>Hyalomma</taxon>
    </lineage>
</organism>
<dbReference type="EMBL" id="CM023491">
    <property type="protein sequence ID" value="KAH6941639.1"/>
    <property type="molecule type" value="Genomic_DNA"/>
</dbReference>